<protein>
    <recommendedName>
        <fullName evidence="4">Lipoprotein</fullName>
    </recommendedName>
</protein>
<accession>A0ABP6LDT6</accession>
<evidence type="ECO:0000313" key="2">
    <source>
        <dbReference type="EMBL" id="GAA3038288.1"/>
    </source>
</evidence>
<feature type="signal peptide" evidence="1">
    <location>
        <begin position="1"/>
        <end position="28"/>
    </location>
</feature>
<organism evidence="2 3">
    <name type="scientific">Gordonia defluvii</name>
    <dbReference type="NCBI Taxonomy" id="283718"/>
    <lineage>
        <taxon>Bacteria</taxon>
        <taxon>Bacillati</taxon>
        <taxon>Actinomycetota</taxon>
        <taxon>Actinomycetes</taxon>
        <taxon>Mycobacteriales</taxon>
        <taxon>Gordoniaceae</taxon>
        <taxon>Gordonia</taxon>
    </lineage>
</organism>
<evidence type="ECO:0000313" key="3">
    <source>
        <dbReference type="Proteomes" id="UP001501035"/>
    </source>
</evidence>
<name>A0ABP6LDT6_9ACTN</name>
<dbReference type="Proteomes" id="UP001501035">
    <property type="component" value="Unassembled WGS sequence"/>
</dbReference>
<evidence type="ECO:0000256" key="1">
    <source>
        <dbReference type="SAM" id="SignalP"/>
    </source>
</evidence>
<reference evidence="3" key="1">
    <citation type="journal article" date="2019" name="Int. J. Syst. Evol. Microbiol.">
        <title>The Global Catalogue of Microorganisms (GCM) 10K type strain sequencing project: providing services to taxonomists for standard genome sequencing and annotation.</title>
        <authorList>
            <consortium name="The Broad Institute Genomics Platform"/>
            <consortium name="The Broad Institute Genome Sequencing Center for Infectious Disease"/>
            <person name="Wu L."/>
            <person name="Ma J."/>
        </authorList>
    </citation>
    <scope>NUCLEOTIDE SEQUENCE [LARGE SCALE GENOMIC DNA]</scope>
    <source>
        <strain evidence="3">JCM 14234</strain>
    </source>
</reference>
<proteinExistence type="predicted"/>
<comment type="caution">
    <text evidence="2">The sequence shown here is derived from an EMBL/GenBank/DDBJ whole genome shotgun (WGS) entry which is preliminary data.</text>
</comment>
<feature type="chain" id="PRO_5046886233" description="Lipoprotein" evidence="1">
    <location>
        <begin position="29"/>
        <end position="318"/>
    </location>
</feature>
<keyword evidence="3" id="KW-1185">Reference proteome</keyword>
<evidence type="ECO:0008006" key="4">
    <source>
        <dbReference type="Google" id="ProtNLM"/>
    </source>
</evidence>
<dbReference type="EMBL" id="BAAAVS010000024">
    <property type="protein sequence ID" value="GAA3038288.1"/>
    <property type="molecule type" value="Genomic_DNA"/>
</dbReference>
<gene>
    <name evidence="2" type="ORF">GCM10010528_18530</name>
</gene>
<dbReference type="RefSeq" id="WP_290705823.1">
    <property type="nucleotide sequence ID" value="NZ_BAAAVS010000024.1"/>
</dbReference>
<sequence length="318" mass="33093">MLTPSATAALCRAALLPLTGVLVGALVACGGADKAADDGPCATAATTDASARPIPLAPPAVELISSGTAPHQALRAAPDRTAAHRARITSTTTVLTRLADTGGDDSISREDQSVTAEITERRNCTDDTDVALRFDALSATDPRLSADLAKDNGSRGGLTLGDSGAPVSLRLWPRDGAPTTARAIVENTVATALQNIVALPSEPVGTGASWRITRTLLGATTLHQTVTATLRRRAGDLIDLDISVDETPTGAEYTVPGTGKTLRIARYTALGHGTARFDLRRALPIGGSIDVHGARELVGDDATRPLVQQTRYQLQWSR</sequence>
<keyword evidence="1" id="KW-0732">Signal</keyword>